<accession>A0ABW0NY79</accession>
<proteinExistence type="predicted"/>
<name>A0ABW0NY79_9HYPH</name>
<dbReference type="Proteomes" id="UP001596060">
    <property type="component" value="Unassembled WGS sequence"/>
</dbReference>
<sequence>MHGAKWTPELDAEIIRLRREKRLTAAAIAPLVNRKVGAVFARFRNLDALVMDRREWSADDVARLVKLVGDEEKTIRAIADELGRNENSVRWKLDHLGIKPNRRQDWTPEQITLLRDAFARDPKVSNADLAKIVGRPETSVAAKVSDLNLRPARNWTTEEVAKLRAARSLDDAVQTIGRERGAVLAKVYALEIRFPDAQDMAWTEESKARLRELIGERGHGDNALATIAVELGRTVRAIKVQARKLDLVERKRRRRPLDAAGRAEIVDAAKSGMSITVAIKALGRDVRILRKTAEEEGVAFKVAVRAAVPRVPRPRVIKPAPIPAEASFATYAEPAIAVRSAREVKAELVRLAAASTVAVTRIATPAPKVVQKRPAEPAEVRRAPKVAHPEVKVATAPAVAPAPVVVKATSLAPVAEPVRGVAYAKTGKRSFNSFVRSSGKDGGRDAALALRANTADAVAQFLAKRGATKATVDPVEATVAAIRGRGYSLIRQGDGFVVDGRHHLADDAALFAFAEIRGLQTPPAMQAAE</sequence>
<organism evidence="1 2">
    <name type="scientific">Bosea massiliensis</name>
    <dbReference type="NCBI Taxonomy" id="151419"/>
    <lineage>
        <taxon>Bacteria</taxon>
        <taxon>Pseudomonadati</taxon>
        <taxon>Pseudomonadota</taxon>
        <taxon>Alphaproteobacteria</taxon>
        <taxon>Hyphomicrobiales</taxon>
        <taxon>Boseaceae</taxon>
        <taxon>Bosea</taxon>
    </lineage>
</organism>
<dbReference type="EMBL" id="JBHSLU010000017">
    <property type="protein sequence ID" value="MFC5505456.1"/>
    <property type="molecule type" value="Genomic_DNA"/>
</dbReference>
<evidence type="ECO:0000313" key="1">
    <source>
        <dbReference type="EMBL" id="MFC5505456.1"/>
    </source>
</evidence>
<reference evidence="2" key="1">
    <citation type="journal article" date="2019" name="Int. J. Syst. Evol. Microbiol.">
        <title>The Global Catalogue of Microorganisms (GCM) 10K type strain sequencing project: providing services to taxonomists for standard genome sequencing and annotation.</title>
        <authorList>
            <consortium name="The Broad Institute Genomics Platform"/>
            <consortium name="The Broad Institute Genome Sequencing Center for Infectious Disease"/>
            <person name="Wu L."/>
            <person name="Ma J."/>
        </authorList>
    </citation>
    <scope>NUCLEOTIDE SEQUENCE [LARGE SCALE GENOMIC DNA]</scope>
    <source>
        <strain evidence="2">CCUG 43117</strain>
    </source>
</reference>
<comment type="caution">
    <text evidence="1">The sequence shown here is derived from an EMBL/GenBank/DDBJ whole genome shotgun (WGS) entry which is preliminary data.</text>
</comment>
<evidence type="ECO:0000313" key="2">
    <source>
        <dbReference type="Proteomes" id="UP001596060"/>
    </source>
</evidence>
<keyword evidence="2" id="KW-1185">Reference proteome</keyword>
<dbReference type="RefSeq" id="WP_377816602.1">
    <property type="nucleotide sequence ID" value="NZ_JBHSLU010000017.1"/>
</dbReference>
<protein>
    <submittedName>
        <fullName evidence="1">Uncharacterized protein</fullName>
    </submittedName>
</protein>
<gene>
    <name evidence="1" type="ORF">ACFPN9_09325</name>
</gene>